<feature type="compositionally biased region" description="Basic and acidic residues" evidence="4">
    <location>
        <begin position="14"/>
        <end position="24"/>
    </location>
</feature>
<evidence type="ECO:0000256" key="4">
    <source>
        <dbReference type="SAM" id="MobiDB-lite"/>
    </source>
</evidence>
<dbReference type="CDD" id="cd06170">
    <property type="entry name" value="LuxR_C_like"/>
    <property type="match status" value="1"/>
</dbReference>
<protein>
    <recommendedName>
        <fullName evidence="5">HTH luxR-type domain-containing protein</fullName>
    </recommendedName>
</protein>
<dbReference type="InterPro" id="IPR000792">
    <property type="entry name" value="Tscrpt_reg_LuxR_C"/>
</dbReference>
<dbReference type="InterPro" id="IPR016032">
    <property type="entry name" value="Sig_transdc_resp-reg_C-effctor"/>
</dbReference>
<dbReference type="PANTHER" id="PTHR44688">
    <property type="entry name" value="DNA-BINDING TRANSCRIPTIONAL ACTIVATOR DEVR_DOSR"/>
    <property type="match status" value="1"/>
</dbReference>
<dbReference type="AlphaFoldDB" id="A0A212JER2"/>
<dbReference type="Gene3D" id="1.10.10.10">
    <property type="entry name" value="Winged helix-like DNA-binding domain superfamily/Winged helix DNA-binding domain"/>
    <property type="match status" value="1"/>
</dbReference>
<evidence type="ECO:0000256" key="3">
    <source>
        <dbReference type="ARBA" id="ARBA00023163"/>
    </source>
</evidence>
<sequence>MALFDRLKRMLISEEKRKTSEHPAAKQSAGGQGALPAAGRQRKAAQSGRQVRLSRLTPREHDLYLLLLEGFTLKEAAKQLSIKYSTANSHMSGIYKKLGVNSRAELIINYRGINGEKTQAP</sequence>
<dbReference type="SUPFAM" id="SSF46894">
    <property type="entry name" value="C-terminal effector domain of the bipartite response regulators"/>
    <property type="match status" value="1"/>
</dbReference>
<dbReference type="PANTHER" id="PTHR44688:SF16">
    <property type="entry name" value="DNA-BINDING TRANSCRIPTIONAL ACTIVATOR DEVR_DOSR"/>
    <property type="match status" value="1"/>
</dbReference>
<dbReference type="InterPro" id="IPR036388">
    <property type="entry name" value="WH-like_DNA-bd_sf"/>
</dbReference>
<dbReference type="PRINTS" id="PR00038">
    <property type="entry name" value="HTHLUXR"/>
</dbReference>
<dbReference type="GO" id="GO:0003677">
    <property type="term" value="F:DNA binding"/>
    <property type="evidence" value="ECO:0007669"/>
    <property type="project" value="UniProtKB-KW"/>
</dbReference>
<accession>A0A212JER2</accession>
<feature type="region of interest" description="Disordered" evidence="4">
    <location>
        <begin position="14"/>
        <end position="53"/>
    </location>
</feature>
<keyword evidence="1" id="KW-0805">Transcription regulation</keyword>
<evidence type="ECO:0000259" key="5">
    <source>
        <dbReference type="PROSITE" id="PS50043"/>
    </source>
</evidence>
<proteinExistence type="predicted"/>
<evidence type="ECO:0000313" key="6">
    <source>
        <dbReference type="EMBL" id="SBV97928.1"/>
    </source>
</evidence>
<evidence type="ECO:0000256" key="2">
    <source>
        <dbReference type="ARBA" id="ARBA00023125"/>
    </source>
</evidence>
<evidence type="ECO:0000256" key="1">
    <source>
        <dbReference type="ARBA" id="ARBA00023015"/>
    </source>
</evidence>
<dbReference type="PROSITE" id="PS50043">
    <property type="entry name" value="HTH_LUXR_2"/>
    <property type="match status" value="1"/>
</dbReference>
<dbReference type="GO" id="GO:0006355">
    <property type="term" value="P:regulation of DNA-templated transcription"/>
    <property type="evidence" value="ECO:0007669"/>
    <property type="project" value="InterPro"/>
</dbReference>
<feature type="domain" description="HTH luxR-type" evidence="5">
    <location>
        <begin position="49"/>
        <end position="114"/>
    </location>
</feature>
<keyword evidence="2" id="KW-0238">DNA-binding</keyword>
<dbReference type="EMBL" id="FLUN01000001">
    <property type="protein sequence ID" value="SBV97928.1"/>
    <property type="molecule type" value="Genomic_DNA"/>
</dbReference>
<name>A0A212JER2_9FIRM</name>
<keyword evidence="3" id="KW-0804">Transcription</keyword>
<organism evidence="6">
    <name type="scientific">uncultured Eubacteriales bacterium</name>
    <dbReference type="NCBI Taxonomy" id="172733"/>
    <lineage>
        <taxon>Bacteria</taxon>
        <taxon>Bacillati</taxon>
        <taxon>Bacillota</taxon>
        <taxon>Clostridia</taxon>
        <taxon>Eubacteriales</taxon>
        <taxon>environmental samples</taxon>
    </lineage>
</organism>
<dbReference type="SMART" id="SM00421">
    <property type="entry name" value="HTH_LUXR"/>
    <property type="match status" value="1"/>
</dbReference>
<gene>
    <name evidence="6" type="ORF">KL86CLO1_10976</name>
</gene>
<dbReference type="Pfam" id="PF00196">
    <property type="entry name" value="GerE"/>
    <property type="match status" value="1"/>
</dbReference>
<reference evidence="6" key="1">
    <citation type="submission" date="2016-04" db="EMBL/GenBank/DDBJ databases">
        <authorList>
            <person name="Evans L.H."/>
            <person name="Alamgir A."/>
            <person name="Owens N."/>
            <person name="Weber N.D."/>
            <person name="Virtaneva K."/>
            <person name="Barbian K."/>
            <person name="Babar A."/>
            <person name="Rosenke K."/>
        </authorList>
    </citation>
    <scope>NUCLEOTIDE SEQUENCE</scope>
    <source>
        <strain evidence="6">86</strain>
    </source>
</reference>